<dbReference type="GO" id="GO:0046872">
    <property type="term" value="F:metal ion binding"/>
    <property type="evidence" value="ECO:0007669"/>
    <property type="project" value="UniProtKB-KW"/>
</dbReference>
<comment type="function">
    <text evidence="13">Endo/exonuclease with nicking activity towards supercoiled DNA, a preference for single-stranded DNA and 5'-3' exonuclease activity.</text>
</comment>
<evidence type="ECO:0000256" key="13">
    <source>
        <dbReference type="ARBA" id="ARBA00053281"/>
    </source>
</evidence>
<dbReference type="GO" id="GO:0006309">
    <property type="term" value="P:apoptotic DNA fragmentation"/>
    <property type="evidence" value="ECO:0007669"/>
    <property type="project" value="TreeGrafter"/>
</dbReference>
<protein>
    <recommendedName>
        <fullName evidence="14">Nuclease EXOG, mitochondrial</fullName>
    </recommendedName>
    <alternativeName>
        <fullName evidence="15">Endonuclease G-like 1</fullName>
    </alternativeName>
</protein>
<feature type="domain" description="ENPP1-3/EXOG-like endonuclease/phosphodiesterase" evidence="18">
    <location>
        <begin position="81"/>
        <end position="292"/>
    </location>
</feature>
<organism evidence="20 21">
    <name type="scientific">Patella caerulea</name>
    <name type="common">Rayed Mediterranean limpet</name>
    <dbReference type="NCBI Taxonomy" id="87958"/>
    <lineage>
        <taxon>Eukaryota</taxon>
        <taxon>Metazoa</taxon>
        <taxon>Spiralia</taxon>
        <taxon>Lophotrochozoa</taxon>
        <taxon>Mollusca</taxon>
        <taxon>Gastropoda</taxon>
        <taxon>Patellogastropoda</taxon>
        <taxon>Patelloidea</taxon>
        <taxon>Patellidae</taxon>
        <taxon>Patella</taxon>
    </lineage>
</organism>
<evidence type="ECO:0000313" key="21">
    <source>
        <dbReference type="Proteomes" id="UP001347796"/>
    </source>
</evidence>
<keyword evidence="10" id="KW-0809">Transit peptide</keyword>
<keyword evidence="7" id="KW-0255">Endonuclease</keyword>
<keyword evidence="12" id="KW-0472">Membrane</keyword>
<evidence type="ECO:0000313" key="20">
    <source>
        <dbReference type="EMBL" id="KAK6166238.1"/>
    </source>
</evidence>
<dbReference type="Gene3D" id="6.10.250.1250">
    <property type="match status" value="1"/>
</dbReference>
<evidence type="ECO:0000256" key="12">
    <source>
        <dbReference type="ARBA" id="ARBA00023136"/>
    </source>
</evidence>
<dbReference type="AlphaFoldDB" id="A0AAN8G1W2"/>
<evidence type="ECO:0000256" key="15">
    <source>
        <dbReference type="ARBA" id="ARBA00081050"/>
    </source>
</evidence>
<reference evidence="20 21" key="1">
    <citation type="submission" date="2024-01" db="EMBL/GenBank/DDBJ databases">
        <title>The genome of the rayed Mediterranean limpet Patella caerulea (Linnaeus, 1758).</title>
        <authorList>
            <person name="Anh-Thu Weber A."/>
            <person name="Halstead-Nussloch G."/>
        </authorList>
    </citation>
    <scope>NUCLEOTIDE SEQUENCE [LARGE SCALE GENOMIC DNA]</scope>
    <source>
        <strain evidence="20">AATW-2023a</strain>
        <tissue evidence="20">Whole specimen</tissue>
    </source>
</reference>
<evidence type="ECO:0000256" key="14">
    <source>
        <dbReference type="ARBA" id="ARBA00074243"/>
    </source>
</evidence>
<comment type="cofactor">
    <cofactor evidence="1">
        <name>a divalent metal cation</name>
        <dbReference type="ChEBI" id="CHEBI:60240"/>
    </cofactor>
</comment>
<dbReference type="CDD" id="cd00091">
    <property type="entry name" value="NUC"/>
    <property type="match status" value="1"/>
</dbReference>
<dbReference type="InterPro" id="IPR041003">
    <property type="entry name" value="Exog_C"/>
</dbReference>
<dbReference type="PROSITE" id="PS51257">
    <property type="entry name" value="PROKAR_LIPOPROTEIN"/>
    <property type="match status" value="1"/>
</dbReference>
<keyword evidence="11" id="KW-0496">Mitochondrion</keyword>
<sequence>MTFVKGFTTGALTSFACFYVYNSRISTARKKYAEDAESIIKQNRVVISSDDPMLEDVNKLENQRKILKYGIPDKGPEYNVYENHVLNYDQARKIPSWVAEHITQDKLKGEANRKHSHFKPDPNLNSKFNAGNDDYLKSGWSRGHMTPAGNHKYKQTAMNDSFYLSNVVPQNYENNAGFWNRFELYCRDLTKKFKDVRVITGPVFLPDLEESEDKIFIKYQLIGKRQVAVPTHLYKVVIAESNNNNNNLIALGAFIVPNKPIGYDKQLTDFMVPLEILEEKTGLTMLPKLDQSMTKNLCSVDSCQLMSRDKFELYFIARRLQTAKNLDQLNKIYNEIAEKKLKPDDYLIKLFKEKEWQLKEKELMGKKHQKEL</sequence>
<dbReference type="EMBL" id="JAZGQO010000021">
    <property type="protein sequence ID" value="KAK6166238.1"/>
    <property type="molecule type" value="Genomic_DNA"/>
</dbReference>
<dbReference type="SMART" id="SM00892">
    <property type="entry name" value="Endonuclease_NS"/>
    <property type="match status" value="1"/>
</dbReference>
<dbReference type="GO" id="GO:0005634">
    <property type="term" value="C:nucleus"/>
    <property type="evidence" value="ECO:0007669"/>
    <property type="project" value="TreeGrafter"/>
</dbReference>
<dbReference type="GO" id="GO:0000014">
    <property type="term" value="F:single-stranded DNA endodeoxyribonuclease activity"/>
    <property type="evidence" value="ECO:0007669"/>
    <property type="project" value="TreeGrafter"/>
</dbReference>
<evidence type="ECO:0000256" key="7">
    <source>
        <dbReference type="ARBA" id="ARBA00022759"/>
    </source>
</evidence>
<evidence type="ECO:0000256" key="17">
    <source>
        <dbReference type="PIRSR" id="PIRSR640255-2"/>
    </source>
</evidence>
<evidence type="ECO:0000256" key="11">
    <source>
        <dbReference type="ARBA" id="ARBA00023128"/>
    </source>
</evidence>
<dbReference type="InterPro" id="IPR001604">
    <property type="entry name" value="Endo_G_ENPP1-like_dom"/>
</dbReference>
<evidence type="ECO:0000259" key="19">
    <source>
        <dbReference type="SMART" id="SM00892"/>
    </source>
</evidence>
<dbReference type="PANTHER" id="PTHR13966">
    <property type="entry name" value="ENDONUCLEASE RELATED"/>
    <property type="match status" value="1"/>
</dbReference>
<proteinExistence type="inferred from homology"/>
<dbReference type="InterPro" id="IPR044929">
    <property type="entry name" value="DNA/RNA_non-sp_Endonuclease_sf"/>
</dbReference>
<keyword evidence="5" id="KW-0540">Nuclease</keyword>
<keyword evidence="9" id="KW-0378">Hydrolase</keyword>
<name>A0AAN8G1W2_PATCE</name>
<evidence type="ECO:0000256" key="6">
    <source>
        <dbReference type="ARBA" id="ARBA00022723"/>
    </source>
</evidence>
<dbReference type="GO" id="GO:0005743">
    <property type="term" value="C:mitochondrial inner membrane"/>
    <property type="evidence" value="ECO:0007669"/>
    <property type="project" value="UniProtKB-SubCell"/>
</dbReference>
<evidence type="ECO:0000256" key="2">
    <source>
        <dbReference type="ARBA" id="ARBA00004273"/>
    </source>
</evidence>
<dbReference type="SMART" id="SM00477">
    <property type="entry name" value="NUC"/>
    <property type="match status" value="1"/>
</dbReference>
<dbReference type="PANTHER" id="PTHR13966:SF19">
    <property type="entry name" value="NUCLEASE EXOG, MITOCHONDRIAL"/>
    <property type="match status" value="1"/>
</dbReference>
<keyword evidence="21" id="KW-1185">Reference proteome</keyword>
<dbReference type="Gene3D" id="3.40.570.10">
    <property type="entry name" value="Extracellular Endonuclease, subunit A"/>
    <property type="match status" value="1"/>
</dbReference>
<evidence type="ECO:0000256" key="1">
    <source>
        <dbReference type="ARBA" id="ARBA00001968"/>
    </source>
</evidence>
<gene>
    <name evidence="20" type="ORF">SNE40_022984</name>
</gene>
<feature type="binding site" evidence="17">
    <location>
        <position position="175"/>
    </location>
    <ligand>
        <name>Mg(2+)</name>
        <dbReference type="ChEBI" id="CHEBI:18420"/>
        <note>catalytic</note>
    </ligand>
</feature>
<dbReference type="Proteomes" id="UP001347796">
    <property type="component" value="Unassembled WGS sequence"/>
</dbReference>
<comment type="subunit">
    <text evidence="4">Homodimer.</text>
</comment>
<evidence type="ECO:0000256" key="9">
    <source>
        <dbReference type="ARBA" id="ARBA00022801"/>
    </source>
</evidence>
<dbReference type="FunFam" id="3.40.570.10:FF:000003">
    <property type="entry name" value="Nuclease EXOG, mitochondrial"/>
    <property type="match status" value="1"/>
</dbReference>
<keyword evidence="6 17" id="KW-0479">Metal-binding</keyword>
<dbReference type="Pfam" id="PF18026">
    <property type="entry name" value="Exog_C"/>
    <property type="match status" value="1"/>
</dbReference>
<dbReference type="GO" id="GO:0004521">
    <property type="term" value="F:RNA endonuclease activity"/>
    <property type="evidence" value="ECO:0007669"/>
    <property type="project" value="TreeGrafter"/>
</dbReference>
<feature type="domain" description="DNA/RNA non-specific endonuclease/pyrophosphatase/phosphodiesterase" evidence="19">
    <location>
        <begin position="80"/>
        <end position="292"/>
    </location>
</feature>
<keyword evidence="8" id="KW-0999">Mitochondrion inner membrane</keyword>
<evidence type="ECO:0000256" key="10">
    <source>
        <dbReference type="ARBA" id="ARBA00022946"/>
    </source>
</evidence>
<comment type="similarity">
    <text evidence="3">Belongs to the DNA/RNA non-specific endonuclease family.</text>
</comment>
<evidence type="ECO:0000256" key="16">
    <source>
        <dbReference type="PIRSR" id="PIRSR640255-1"/>
    </source>
</evidence>
<evidence type="ECO:0000256" key="3">
    <source>
        <dbReference type="ARBA" id="ARBA00010052"/>
    </source>
</evidence>
<dbReference type="SUPFAM" id="SSF54060">
    <property type="entry name" value="His-Me finger endonucleases"/>
    <property type="match status" value="1"/>
</dbReference>
<dbReference type="InterPro" id="IPR040255">
    <property type="entry name" value="Non-specific_endonuclease"/>
</dbReference>
<evidence type="ECO:0000256" key="4">
    <source>
        <dbReference type="ARBA" id="ARBA00011738"/>
    </source>
</evidence>
<evidence type="ECO:0000259" key="18">
    <source>
        <dbReference type="SMART" id="SM00477"/>
    </source>
</evidence>
<comment type="caution">
    <text evidence="20">The sequence shown here is derived from an EMBL/GenBank/DDBJ whole genome shotgun (WGS) entry which is preliminary data.</text>
</comment>
<evidence type="ECO:0000256" key="5">
    <source>
        <dbReference type="ARBA" id="ARBA00022722"/>
    </source>
</evidence>
<dbReference type="InterPro" id="IPR044925">
    <property type="entry name" value="His-Me_finger_sf"/>
</dbReference>
<dbReference type="InterPro" id="IPR020821">
    <property type="entry name" value="ENPP1-3/EXOG-like_nuc-like"/>
</dbReference>
<evidence type="ECO:0000256" key="8">
    <source>
        <dbReference type="ARBA" id="ARBA00022792"/>
    </source>
</evidence>
<accession>A0AAN8G1W2</accession>
<dbReference type="GO" id="GO:0003676">
    <property type="term" value="F:nucleic acid binding"/>
    <property type="evidence" value="ECO:0007669"/>
    <property type="project" value="InterPro"/>
</dbReference>
<comment type="subcellular location">
    <subcellularLocation>
        <location evidence="2">Mitochondrion inner membrane</location>
    </subcellularLocation>
</comment>
<feature type="active site" description="Proton acceptor" evidence="16">
    <location>
        <position position="144"/>
    </location>
</feature>
<dbReference type="Pfam" id="PF01223">
    <property type="entry name" value="Endonuclease_NS"/>
    <property type="match status" value="1"/>
</dbReference>